<evidence type="ECO:0000313" key="2">
    <source>
        <dbReference type="EMBL" id="CCO66824.1"/>
    </source>
</evidence>
<feature type="region of interest" description="Disordered" evidence="1">
    <location>
        <begin position="317"/>
        <end position="345"/>
    </location>
</feature>
<dbReference type="KEGG" id="bpg:Bathy09g03700"/>
<feature type="region of interest" description="Disordered" evidence="1">
    <location>
        <begin position="220"/>
        <end position="246"/>
    </location>
</feature>
<feature type="region of interest" description="Disordered" evidence="1">
    <location>
        <begin position="390"/>
        <end position="425"/>
    </location>
</feature>
<dbReference type="GeneID" id="19013877"/>
<gene>
    <name evidence="2" type="ORF">Bathy09g03700</name>
</gene>
<accession>K8FIG8</accession>
<feature type="compositionally biased region" description="Basic and acidic residues" evidence="1">
    <location>
        <begin position="224"/>
        <end position="233"/>
    </location>
</feature>
<reference evidence="2 3" key="1">
    <citation type="submission" date="2011-10" db="EMBL/GenBank/DDBJ databases">
        <authorList>
            <person name="Genoscope - CEA"/>
        </authorList>
    </citation>
    <scope>NUCLEOTIDE SEQUENCE [LARGE SCALE GENOMIC DNA]</scope>
    <source>
        <strain evidence="2 3">RCC 1105</strain>
    </source>
</reference>
<evidence type="ECO:0000313" key="3">
    <source>
        <dbReference type="Proteomes" id="UP000198341"/>
    </source>
</evidence>
<keyword evidence="3" id="KW-1185">Reference proteome</keyword>
<feature type="compositionally biased region" description="Acidic residues" evidence="1">
    <location>
        <begin position="132"/>
        <end position="143"/>
    </location>
</feature>
<evidence type="ECO:0000256" key="1">
    <source>
        <dbReference type="SAM" id="MobiDB-lite"/>
    </source>
</evidence>
<organism evidence="2 3">
    <name type="scientific">Bathycoccus prasinos</name>
    <dbReference type="NCBI Taxonomy" id="41875"/>
    <lineage>
        <taxon>Eukaryota</taxon>
        <taxon>Viridiplantae</taxon>
        <taxon>Chlorophyta</taxon>
        <taxon>Mamiellophyceae</taxon>
        <taxon>Mamiellales</taxon>
        <taxon>Bathycoccaceae</taxon>
        <taxon>Bathycoccus</taxon>
    </lineage>
</organism>
<sequence length="425" mass="47519">MASAAAAATDASAAVDIEDEDQKRRRRKWRSLRRESKIMGQIDIEIESNSSRGQQQQYLSIRLTNKNYDDAAEMCVNFCEERGLPMKIAPALALRLRAAYKKALIKQAMDSSLNSSSVGGFERERERAKTEGEEDKEEEYKEEEEVRREKVQLLTSNPADMARRIAEIKKNNTFNKEDETTTATKANTTTSKSFQMVTPSNVGSWNPVASGEMTMQKIGADATRVVRREREREREEEEINGGGDLLEVIVVDEQQQQEQHPSHGGQFEFEEECASEADLEEEMLEFEITPTKQDYADSFARPSDWFVQDFEDKATLSAKKTNETFKTPSKKESDRGEGSRGSGAAVAAVAAAAVDGDDDSDTSLSEKIIHASPGFKDSLKMFEAMDAPKKKSSFVKSPTMTAPGFVSPMETKKPNPRYAPRDLNE</sequence>
<protein>
    <submittedName>
        <fullName evidence="2">Uncharacterized protein</fullName>
    </submittedName>
</protein>
<feature type="compositionally biased region" description="Basic and acidic residues" evidence="1">
    <location>
        <begin position="329"/>
        <end position="338"/>
    </location>
</feature>
<feature type="compositionally biased region" description="Low complexity" evidence="1">
    <location>
        <begin position="1"/>
        <end position="14"/>
    </location>
</feature>
<dbReference type="Proteomes" id="UP000198341">
    <property type="component" value="Chromosome 9"/>
</dbReference>
<proteinExistence type="predicted"/>
<dbReference type="EMBL" id="FO082270">
    <property type="protein sequence ID" value="CCO66824.1"/>
    <property type="molecule type" value="Genomic_DNA"/>
</dbReference>
<feature type="region of interest" description="Disordered" evidence="1">
    <location>
        <begin position="113"/>
        <end position="149"/>
    </location>
</feature>
<feature type="region of interest" description="Disordered" evidence="1">
    <location>
        <begin position="1"/>
        <end position="31"/>
    </location>
</feature>
<dbReference type="AlphaFoldDB" id="K8FIG8"/>
<name>K8FIG8_9CHLO</name>
<dbReference type="RefSeq" id="XP_007511264.1">
    <property type="nucleotide sequence ID" value="XM_007511202.1"/>
</dbReference>
<feature type="compositionally biased region" description="Basic and acidic residues" evidence="1">
    <location>
        <begin position="121"/>
        <end position="131"/>
    </location>
</feature>